<keyword evidence="1 7" id="KW-0479">Metal-binding</keyword>
<dbReference type="GO" id="GO:0031683">
    <property type="term" value="F:G-protein beta/gamma-subunit complex binding"/>
    <property type="evidence" value="ECO:0007669"/>
    <property type="project" value="InterPro"/>
</dbReference>
<evidence type="ECO:0000313" key="9">
    <source>
        <dbReference type="Proteomes" id="UP001066276"/>
    </source>
</evidence>
<accession>A0AAV7PKW6</accession>
<dbReference type="SMART" id="SM00275">
    <property type="entry name" value="G_alpha"/>
    <property type="match status" value="1"/>
</dbReference>
<feature type="binding site" evidence="6">
    <location>
        <begin position="300"/>
        <end position="303"/>
    </location>
    <ligand>
        <name>GTP</name>
        <dbReference type="ChEBI" id="CHEBI:37565"/>
    </ligand>
</feature>
<evidence type="ECO:0000256" key="1">
    <source>
        <dbReference type="ARBA" id="ARBA00022723"/>
    </source>
</evidence>
<dbReference type="GO" id="GO:0032502">
    <property type="term" value="P:developmental process"/>
    <property type="evidence" value="ECO:0007669"/>
    <property type="project" value="UniProtKB-ARBA"/>
</dbReference>
<keyword evidence="3 7" id="KW-0460">Magnesium</keyword>
<organism evidence="8 9">
    <name type="scientific">Pleurodeles waltl</name>
    <name type="common">Iberian ribbed newt</name>
    <dbReference type="NCBI Taxonomy" id="8319"/>
    <lineage>
        <taxon>Eukaryota</taxon>
        <taxon>Metazoa</taxon>
        <taxon>Chordata</taxon>
        <taxon>Craniata</taxon>
        <taxon>Vertebrata</taxon>
        <taxon>Euteleostomi</taxon>
        <taxon>Amphibia</taxon>
        <taxon>Batrachia</taxon>
        <taxon>Caudata</taxon>
        <taxon>Salamandroidea</taxon>
        <taxon>Salamandridae</taxon>
        <taxon>Pleurodelinae</taxon>
        <taxon>Pleurodeles</taxon>
    </lineage>
</organism>
<feature type="binding site" evidence="6">
    <location>
        <position position="359"/>
    </location>
    <ligand>
        <name>GTP</name>
        <dbReference type="ChEBI" id="CHEBI:37565"/>
    </ligand>
</feature>
<dbReference type="InterPro" id="IPR001019">
    <property type="entry name" value="Gprotein_alpha_su"/>
</dbReference>
<comment type="caution">
    <text evidence="8">The sequence shown here is derived from an EMBL/GenBank/DDBJ whole genome shotgun (WGS) entry which is preliminary data.</text>
</comment>
<dbReference type="GO" id="GO:0046872">
    <property type="term" value="F:metal ion binding"/>
    <property type="evidence" value="ECO:0007669"/>
    <property type="project" value="UniProtKB-KW"/>
</dbReference>
<dbReference type="SUPFAM" id="SSF47895">
    <property type="entry name" value="Transducin (alpha subunit), insertion domain"/>
    <property type="match status" value="1"/>
</dbReference>
<feature type="binding site" evidence="6">
    <location>
        <begin position="160"/>
        <end position="161"/>
    </location>
    <ligand>
        <name>GTP</name>
        <dbReference type="ChEBI" id="CHEBI:37565"/>
    </ligand>
</feature>
<dbReference type="CDD" id="cd00066">
    <property type="entry name" value="G-alpha"/>
    <property type="match status" value="1"/>
</dbReference>
<dbReference type="AlphaFoldDB" id="A0AAV7PKW6"/>
<dbReference type="GO" id="GO:0005834">
    <property type="term" value="C:heterotrimeric G-protein complex"/>
    <property type="evidence" value="ECO:0007669"/>
    <property type="project" value="TreeGrafter"/>
</dbReference>
<keyword evidence="9" id="KW-1185">Reference proteome</keyword>
<keyword evidence="5" id="KW-0807">Transducer</keyword>
<dbReference type="FunFam" id="1.10.400.10:FF:000007">
    <property type="entry name" value="Guanine nucleotide-binding protein subunit alpha"/>
    <property type="match status" value="1"/>
</dbReference>
<dbReference type="Gene3D" id="1.10.400.10">
    <property type="entry name" value="GI Alpha 1, domain 2-like"/>
    <property type="match status" value="1"/>
</dbReference>
<sequence>MGTRHMGLCCGTPVPSKLQEAQSRSERIDREIYEHAKEELKVLRILLLGAAESGKSTIVKQMKIIHSEGFTQEELHRFKPAVLNNLLGSMKCVLHGMGLLRINLADRENKVPACLILSCSRCWDEYHQVLPFVHCALNRLWADAGVRATAARGCEYELNDSAHYFFEHMDRILSEDFCPTVQDVLRVRVRTCGVLETHFKMRGLTFRVYDVGGLRTERRKWIRCFEDVNAVLFVVALSAYDTKVLKDDMKPYEDDDGVHEDDKRWHAAAPVNRLRESMNIFASVCSSHFFKNTSMVLFLNKMDLFQQKILHMQKHLRFYFPKYTGADRDVLSAAGYIASLFLGLNRSSTKYIFHHFTTATDITNMQAVFQVVMETIIKDNLQAVYLL</sequence>
<dbReference type="GO" id="GO:0005737">
    <property type="term" value="C:cytoplasm"/>
    <property type="evidence" value="ECO:0007669"/>
    <property type="project" value="TreeGrafter"/>
</dbReference>
<evidence type="ECO:0000256" key="4">
    <source>
        <dbReference type="ARBA" id="ARBA00023134"/>
    </source>
</evidence>
<dbReference type="Proteomes" id="UP001066276">
    <property type="component" value="Chromosome 7"/>
</dbReference>
<feature type="binding site" evidence="6">
    <location>
        <begin position="185"/>
        <end position="191"/>
    </location>
    <ligand>
        <name>GTP</name>
        <dbReference type="ChEBI" id="CHEBI:37565"/>
    </ligand>
</feature>
<feature type="binding site" evidence="7">
    <location>
        <position position="56"/>
    </location>
    <ligand>
        <name>Mg(2+)</name>
        <dbReference type="ChEBI" id="CHEBI:18420"/>
    </ligand>
</feature>
<dbReference type="GO" id="GO:0003924">
    <property type="term" value="F:GTPase activity"/>
    <property type="evidence" value="ECO:0007669"/>
    <property type="project" value="InterPro"/>
</dbReference>
<dbReference type="Pfam" id="PF00503">
    <property type="entry name" value="G-alpha"/>
    <property type="match status" value="1"/>
</dbReference>
<dbReference type="PRINTS" id="PR00318">
    <property type="entry name" value="GPROTEINA"/>
</dbReference>
<dbReference type="GO" id="GO:0001664">
    <property type="term" value="F:G protein-coupled receptor binding"/>
    <property type="evidence" value="ECO:0007669"/>
    <property type="project" value="TreeGrafter"/>
</dbReference>
<evidence type="ECO:0000256" key="7">
    <source>
        <dbReference type="PIRSR" id="PIRSR601019-2"/>
    </source>
</evidence>
<reference evidence="8" key="1">
    <citation type="journal article" date="2022" name="bioRxiv">
        <title>Sequencing and chromosome-scale assembly of the giantPleurodeles waltlgenome.</title>
        <authorList>
            <person name="Brown T."/>
            <person name="Elewa A."/>
            <person name="Iarovenko S."/>
            <person name="Subramanian E."/>
            <person name="Araus A.J."/>
            <person name="Petzold A."/>
            <person name="Susuki M."/>
            <person name="Suzuki K.-i.T."/>
            <person name="Hayashi T."/>
            <person name="Toyoda A."/>
            <person name="Oliveira C."/>
            <person name="Osipova E."/>
            <person name="Leigh N.D."/>
            <person name="Simon A."/>
            <person name="Yun M.H."/>
        </authorList>
    </citation>
    <scope>NUCLEOTIDE SEQUENCE</scope>
    <source>
        <strain evidence="8">20211129_DDA</strain>
        <tissue evidence="8">Liver</tissue>
    </source>
</reference>
<dbReference type="EMBL" id="JANPWB010000011">
    <property type="protein sequence ID" value="KAJ1128745.1"/>
    <property type="molecule type" value="Genomic_DNA"/>
</dbReference>
<dbReference type="PANTHER" id="PTHR10218">
    <property type="entry name" value="GTP-BINDING PROTEIN ALPHA SUBUNIT"/>
    <property type="match status" value="1"/>
</dbReference>
<evidence type="ECO:0000256" key="5">
    <source>
        <dbReference type="ARBA" id="ARBA00023224"/>
    </source>
</evidence>
<feature type="binding site" evidence="7">
    <location>
        <position position="191"/>
    </location>
    <ligand>
        <name>Mg(2+)</name>
        <dbReference type="ChEBI" id="CHEBI:18420"/>
    </ligand>
</feature>
<evidence type="ECO:0000256" key="2">
    <source>
        <dbReference type="ARBA" id="ARBA00022741"/>
    </source>
</evidence>
<keyword evidence="2 6" id="KW-0547">Nucleotide-binding</keyword>
<dbReference type="GO" id="GO:0005525">
    <property type="term" value="F:GTP binding"/>
    <property type="evidence" value="ECO:0007669"/>
    <property type="project" value="UniProtKB-KW"/>
</dbReference>
<evidence type="ECO:0000313" key="8">
    <source>
        <dbReference type="EMBL" id="KAJ1128745.1"/>
    </source>
</evidence>
<feature type="binding site" evidence="6">
    <location>
        <begin position="52"/>
        <end position="57"/>
    </location>
    <ligand>
        <name>GTP</name>
        <dbReference type="ChEBI" id="CHEBI:37565"/>
    </ligand>
</feature>
<protein>
    <submittedName>
        <fullName evidence="8">Uncharacterized protein</fullName>
    </submittedName>
</protein>
<dbReference type="Gene3D" id="3.40.50.300">
    <property type="entry name" value="P-loop containing nucleotide triphosphate hydrolases"/>
    <property type="match status" value="1"/>
</dbReference>
<evidence type="ECO:0000256" key="3">
    <source>
        <dbReference type="ARBA" id="ARBA00022842"/>
    </source>
</evidence>
<keyword evidence="4 6" id="KW-0342">GTP-binding</keyword>
<dbReference type="InterPro" id="IPR027417">
    <property type="entry name" value="P-loop_NTPase"/>
</dbReference>
<dbReference type="PANTHER" id="PTHR10218:SF231">
    <property type="entry name" value="GUANINE NUCLEOTIDE BINDING PROTEIN (G PROTEIN) ALPHA V1"/>
    <property type="match status" value="1"/>
</dbReference>
<dbReference type="PROSITE" id="PS51882">
    <property type="entry name" value="G_ALPHA"/>
    <property type="match status" value="1"/>
</dbReference>
<gene>
    <name evidence="8" type="ORF">NDU88_007120</name>
</gene>
<evidence type="ECO:0000256" key="6">
    <source>
        <dbReference type="PIRSR" id="PIRSR601019-1"/>
    </source>
</evidence>
<name>A0AAV7PKW6_PLEWA</name>
<dbReference type="SUPFAM" id="SSF52540">
    <property type="entry name" value="P-loop containing nucleoside triphosphate hydrolases"/>
    <property type="match status" value="1"/>
</dbReference>
<proteinExistence type="predicted"/>
<dbReference type="GO" id="GO:0007188">
    <property type="term" value="P:adenylate cyclase-modulating G protein-coupled receptor signaling pathway"/>
    <property type="evidence" value="ECO:0007669"/>
    <property type="project" value="TreeGrafter"/>
</dbReference>
<dbReference type="FunFam" id="3.40.50.300:FF:000692">
    <property type="entry name" value="Guanine nucleotide-binding protein subunit alpha"/>
    <property type="match status" value="1"/>
</dbReference>
<dbReference type="InterPro" id="IPR011025">
    <property type="entry name" value="GproteinA_insert"/>
</dbReference>